<dbReference type="SUPFAM" id="SSF53098">
    <property type="entry name" value="Ribonuclease H-like"/>
    <property type="match status" value="1"/>
</dbReference>
<protein>
    <recommendedName>
        <fullName evidence="2">Integrase catalytic domain-containing protein</fullName>
    </recommendedName>
</protein>
<name>C5LRF8_PERM5</name>
<dbReference type="InterPro" id="IPR012337">
    <property type="entry name" value="RNaseH-like_sf"/>
</dbReference>
<dbReference type="Gene3D" id="3.30.420.10">
    <property type="entry name" value="Ribonuclease H-like superfamily/Ribonuclease H"/>
    <property type="match status" value="1"/>
</dbReference>
<dbReference type="CDD" id="cd09275">
    <property type="entry name" value="RNase_HI_RT_DIRS1"/>
    <property type="match status" value="1"/>
</dbReference>
<accession>C5LRF8</accession>
<keyword evidence="4" id="KW-1185">Reference proteome</keyword>
<evidence type="ECO:0000259" key="2">
    <source>
        <dbReference type="PROSITE" id="PS50994"/>
    </source>
</evidence>
<dbReference type="PROSITE" id="PS50994">
    <property type="entry name" value="INTEGRASE"/>
    <property type="match status" value="1"/>
</dbReference>
<reference evidence="3 4" key="1">
    <citation type="submission" date="2008-07" db="EMBL/GenBank/DDBJ databases">
        <authorList>
            <person name="El-Sayed N."/>
            <person name="Caler E."/>
            <person name="Inman J."/>
            <person name="Amedeo P."/>
            <person name="Hass B."/>
            <person name="Wortman J."/>
        </authorList>
    </citation>
    <scope>NUCLEOTIDE SEQUENCE [LARGE SCALE GENOMIC DNA]</scope>
    <source>
        <strain evidence="4">ATCC 50983 / TXsc</strain>
    </source>
</reference>
<dbReference type="InParanoid" id="C5LRF8"/>
<dbReference type="InterPro" id="IPR036397">
    <property type="entry name" value="RNaseH_sf"/>
</dbReference>
<dbReference type="EMBL" id="GG684769">
    <property type="protein sequence ID" value="EER00690.1"/>
    <property type="molecule type" value="Genomic_DNA"/>
</dbReference>
<dbReference type="Proteomes" id="UP000007800">
    <property type="component" value="Unassembled WGS sequence"/>
</dbReference>
<dbReference type="GO" id="GO:0003676">
    <property type="term" value="F:nucleic acid binding"/>
    <property type="evidence" value="ECO:0007669"/>
    <property type="project" value="InterPro"/>
</dbReference>
<dbReference type="OrthoDB" id="469348at2759"/>
<feature type="region of interest" description="Disordered" evidence="1">
    <location>
        <begin position="482"/>
        <end position="503"/>
    </location>
</feature>
<dbReference type="RefSeq" id="XP_002767972.1">
    <property type="nucleotide sequence ID" value="XM_002767926.1"/>
</dbReference>
<evidence type="ECO:0000313" key="3">
    <source>
        <dbReference type="EMBL" id="EER00690.1"/>
    </source>
</evidence>
<sequence>MSTNPQASGLPGVNMATAAFGKATLPTLGSRVDLAHHIHIVDNCLLECGLATLDTEGKVCIKPQSKYVAMSRILTSLSTVKEVAASAQRAATRFDYDWVSVKRLLTRQYCKKETLKAEYSSQLTKLRLISESDDPEPFIEKATECFALCQRAFDDDRSERRAFIRALCNRLPHDCVLSILRSVQSALLAKGLSDGDTEWETSIAFDDFDLAAREEADAPPVTAITFCSALRSSCGLAREARLLTSSPQVKTDAIKAIREAGDHPQRRPKFSEKFPFVVYVSGSLVDDRDKFPKYIATVKPTDSLRTKNKRGKPYALLGFATEEAGSSALADLQADRGSGLVVRQFQTDPPKNGPGPRHYLIARDPGSLAGLEGHASPRPVLQSVRLADGSLYHVNTIYDVSLRVYDVNAHPVIDTVVPLRLLVAPAARPQILIGRDLIERWGLCIKGATQIVSRCGEVLYQRPCDEKQFATLSHAPVLANVSEDDRQDPSAPQTLAGYQPDPNGQEFIPVIEDELRDDLDAWLLDLVEVGVRQFGPGVEGPYRMQLLPMAAGDTRDTPLQKFYFRFSLPPPSSASPARRIYARQLYDKLSEEAKVKYRQLIDDYVQRHWWHPIDKSGPLPSDLAPAEIFLLGGRSEDKRKPRLVADFQPCNLQLPPSSTSGIAIDDVLLVIRALSPASLFSFDAASAFYRVRLNTNRPVLLHTGLAEGSQPDYYSDRAAFGISSGPQAMEASLGWLIHKFGSSPFAALLILLAIFVDDGIAGSSDRKIVRVALSLLYALSVCGFGCSLLKMQFITAYADLVQNGFIEPSAVLLHLGCSLSYIGHSLRACCQNEARLADVLSLCKAWQAAGKRARLDKRAVFKLGGQISVDPLHLHGTCRLIGDCFRRLIGRACSSIGWNEPIDFEAFTEPLYAAWSELLQWCQDECELEKQRCVHDIPYELGAVESINLSVFTDASQSGGGYVIFKKGTDGDLYAIANAAFGWRQHQTVWHSNRRELCVLLRALRALVELCSNIKAMCPNPTLKISVDIGCDNKASVAWVNDTDFSLREHRSKSSIAVEKRVIQRLVLAVAEEFRALRKLQPSVTYKVYHCPGVMNEIADSLSRALDRPCGGSGPLLSTILASVPGIDFSGPQLIDHAVAQAERPSSDDVFVIHSIEEEVQDSLFLPCPSLDFTTINDSCDHLLRISLYHPIMAEADTTTAALDALRVFDELEEAGSDSVDTVTLVKEDADEGFLLDRLLEFNSVKAIYRMVAVLRGILVFWNTYCASKKRYPLRQTAQRLARNGSRAPPQLLVPACLPVGLQSSGYDVTDVLTVIRLSQQLDDFTKKGRAFVYDEPTGLWYFRSGTITGSTLRRPSVPRTAKRFRFLLALDAHARAGHGGATPTATFMQEDVHVIGATTAAKDVCRRCLPCAKLRLRMTALRWNAPLAGSHWDIDELLRNGNPYSVVCIDFLHLFPGELVFATRCITTSHVSWFRSSYSEECAAAAVEGVKDLMSRWGKIRVAYLDRGSAFTSSEFADTLREEGIELRYHAARAPWETPVERSHAVGLRMLRLNYTPQQLARSSDQDMNRIYDHVSLLMNSIPICVHSAGPDDQDVITADRLALGYTRSTGILLPMIESESVANVHIDRPRAVDSIRRTFLQHHWQLLRDRCAKAMGKKRGVDTPPLAPDTTVLVRVAQRNKLDVGVRIGHIVDVINPSRDGYVRRYKIAQVSIVPNAHDNNETANDEISHH</sequence>
<dbReference type="InterPro" id="IPR001584">
    <property type="entry name" value="Integrase_cat-core"/>
</dbReference>
<dbReference type="GO" id="GO:0015074">
    <property type="term" value="P:DNA integration"/>
    <property type="evidence" value="ECO:0007669"/>
    <property type="project" value="InterPro"/>
</dbReference>
<feature type="domain" description="Integrase catalytic" evidence="2">
    <location>
        <begin position="1440"/>
        <end position="1602"/>
    </location>
</feature>
<organism evidence="4">
    <name type="scientific">Perkinsus marinus (strain ATCC 50983 / TXsc)</name>
    <dbReference type="NCBI Taxonomy" id="423536"/>
    <lineage>
        <taxon>Eukaryota</taxon>
        <taxon>Sar</taxon>
        <taxon>Alveolata</taxon>
        <taxon>Perkinsozoa</taxon>
        <taxon>Perkinsea</taxon>
        <taxon>Perkinsida</taxon>
        <taxon>Perkinsidae</taxon>
        <taxon>Perkinsus</taxon>
    </lineage>
</organism>
<gene>
    <name evidence="3" type="ORF">Pmar_PMAR023901</name>
</gene>
<dbReference type="GeneID" id="9043852"/>
<evidence type="ECO:0000313" key="4">
    <source>
        <dbReference type="Proteomes" id="UP000007800"/>
    </source>
</evidence>
<proteinExistence type="predicted"/>
<evidence type="ECO:0000256" key="1">
    <source>
        <dbReference type="SAM" id="MobiDB-lite"/>
    </source>
</evidence>